<feature type="domain" description="Transcription regulator PadR N-terminal" evidence="1">
    <location>
        <begin position="9"/>
        <end position="81"/>
    </location>
</feature>
<proteinExistence type="predicted"/>
<evidence type="ECO:0000259" key="1">
    <source>
        <dbReference type="Pfam" id="PF03551"/>
    </source>
</evidence>
<dbReference type="InterPro" id="IPR036388">
    <property type="entry name" value="WH-like_DNA-bd_sf"/>
</dbReference>
<dbReference type="EMBL" id="BARS01018233">
    <property type="protein sequence ID" value="GAF92150.1"/>
    <property type="molecule type" value="Genomic_DNA"/>
</dbReference>
<organism evidence="2">
    <name type="scientific">marine sediment metagenome</name>
    <dbReference type="NCBI Taxonomy" id="412755"/>
    <lineage>
        <taxon>unclassified sequences</taxon>
        <taxon>metagenomes</taxon>
        <taxon>ecological metagenomes</taxon>
    </lineage>
</organism>
<dbReference type="SUPFAM" id="SSF46785">
    <property type="entry name" value="Winged helix' DNA-binding domain"/>
    <property type="match status" value="1"/>
</dbReference>
<protein>
    <recommendedName>
        <fullName evidence="1">Transcription regulator PadR N-terminal domain-containing protein</fullName>
    </recommendedName>
</protein>
<dbReference type="Pfam" id="PF03551">
    <property type="entry name" value="PadR"/>
    <property type="match status" value="1"/>
</dbReference>
<feature type="non-terminal residue" evidence="2">
    <location>
        <position position="209"/>
    </location>
</feature>
<dbReference type="PANTHER" id="PTHR43252">
    <property type="entry name" value="TRANSCRIPTIONAL REGULATOR YQJI"/>
    <property type="match status" value="1"/>
</dbReference>
<dbReference type="Gene3D" id="1.10.10.10">
    <property type="entry name" value="Winged helix-like DNA-binding domain superfamily/Winged helix DNA-binding domain"/>
    <property type="match status" value="1"/>
</dbReference>
<reference evidence="2" key="1">
    <citation type="journal article" date="2014" name="Front. Microbiol.">
        <title>High frequency of phylogenetically diverse reductive dehalogenase-homologous genes in deep subseafloor sedimentary metagenomes.</title>
        <authorList>
            <person name="Kawai M."/>
            <person name="Futagami T."/>
            <person name="Toyoda A."/>
            <person name="Takaki Y."/>
            <person name="Nishi S."/>
            <person name="Hori S."/>
            <person name="Arai W."/>
            <person name="Tsubouchi T."/>
            <person name="Morono Y."/>
            <person name="Uchiyama I."/>
            <person name="Ito T."/>
            <person name="Fujiyama A."/>
            <person name="Inagaki F."/>
            <person name="Takami H."/>
        </authorList>
    </citation>
    <scope>NUCLEOTIDE SEQUENCE</scope>
    <source>
        <strain evidence="2">Expedition CK06-06</strain>
    </source>
</reference>
<dbReference type="InterPro" id="IPR005149">
    <property type="entry name" value="Tscrpt_reg_PadR_N"/>
</dbReference>
<sequence length="209" mass="23995">MAKNDLVSLALVYHESMHAYAINAVIKEMGLEHWAHISPASIYSTLSRLERIGCVNVITEKVGNMPERKVYQITPKGKERFLDETKEALLSSSMGDNPFYLAVMFAYGITSDEAIPILHERIENLKKVLEHVTQEYEQMKKNDGYSGMIITKAGIKHIEIEIDAAKEFIELLKTKPEFYIKDMKYMIREMLKYKGQENQESGVEIQNSE</sequence>
<name>X0UUL1_9ZZZZ</name>
<evidence type="ECO:0000313" key="2">
    <source>
        <dbReference type="EMBL" id="GAF92150.1"/>
    </source>
</evidence>
<dbReference type="AlphaFoldDB" id="X0UUL1"/>
<dbReference type="PANTHER" id="PTHR43252:SF7">
    <property type="entry name" value="TRANSCRIPTIONAL REGULATOR YQJI"/>
    <property type="match status" value="1"/>
</dbReference>
<accession>X0UUL1</accession>
<dbReference type="InterPro" id="IPR036390">
    <property type="entry name" value="WH_DNA-bd_sf"/>
</dbReference>
<gene>
    <name evidence="2" type="ORF">S01H1_29687</name>
</gene>
<comment type="caution">
    <text evidence="2">The sequence shown here is derived from an EMBL/GenBank/DDBJ whole genome shotgun (WGS) entry which is preliminary data.</text>
</comment>